<evidence type="ECO:0000259" key="3">
    <source>
        <dbReference type="Pfam" id="PF01979"/>
    </source>
</evidence>
<dbReference type="RefSeq" id="WP_208841813.1">
    <property type="nucleotide sequence ID" value="NZ_CP072133.1"/>
</dbReference>
<dbReference type="Gene3D" id="3.20.20.140">
    <property type="entry name" value="Metal-dependent hydrolases"/>
    <property type="match status" value="2"/>
</dbReference>
<dbReference type="Gene3D" id="2.30.40.10">
    <property type="entry name" value="Urease, subunit C, domain 1"/>
    <property type="match status" value="2"/>
</dbReference>
<dbReference type="InterPro" id="IPR032466">
    <property type="entry name" value="Metal_Hydrolase"/>
</dbReference>
<gene>
    <name evidence="4" type="ORF">J5O05_09180</name>
</gene>
<dbReference type="Pfam" id="PF07676">
    <property type="entry name" value="PD40"/>
    <property type="match status" value="3"/>
</dbReference>
<feature type="chain" id="PRO_5038136323" evidence="2">
    <location>
        <begin position="26"/>
        <end position="1119"/>
    </location>
</feature>
<dbReference type="Pfam" id="PF01979">
    <property type="entry name" value="Amidohydro_1"/>
    <property type="match status" value="1"/>
</dbReference>
<evidence type="ECO:0000313" key="4">
    <source>
        <dbReference type="EMBL" id="QTH70217.1"/>
    </source>
</evidence>
<keyword evidence="5" id="KW-1185">Reference proteome</keyword>
<organism evidence="4 5">
    <name type="scientific">Pseudoalteromonas xiamenensis</name>
    <dbReference type="NCBI Taxonomy" id="882626"/>
    <lineage>
        <taxon>Bacteria</taxon>
        <taxon>Pseudomonadati</taxon>
        <taxon>Pseudomonadota</taxon>
        <taxon>Gammaproteobacteria</taxon>
        <taxon>Alteromonadales</taxon>
        <taxon>Pseudoalteromonadaceae</taxon>
        <taxon>Pseudoalteromonas</taxon>
    </lineage>
</organism>
<accession>A0A975DED2</accession>
<dbReference type="Gene3D" id="2.120.10.30">
    <property type="entry name" value="TolB, C-terminal domain"/>
    <property type="match status" value="3"/>
</dbReference>
<feature type="domain" description="Amidohydrolase-related" evidence="3">
    <location>
        <begin position="738"/>
        <end position="1071"/>
    </location>
</feature>
<dbReference type="GO" id="GO:0016810">
    <property type="term" value="F:hydrolase activity, acting on carbon-nitrogen (but not peptide) bonds"/>
    <property type="evidence" value="ECO:0007669"/>
    <property type="project" value="InterPro"/>
</dbReference>
<dbReference type="PANTHER" id="PTHR36842">
    <property type="entry name" value="PROTEIN TOLB HOMOLOG"/>
    <property type="match status" value="1"/>
</dbReference>
<dbReference type="Proteomes" id="UP000664904">
    <property type="component" value="Chromosome"/>
</dbReference>
<reference evidence="4" key="1">
    <citation type="submission" date="2021-03" db="EMBL/GenBank/DDBJ databases">
        <title>Complete Genome of Pseudoalteromonas xiamenensis STKMTI.2, a new potential marine bacterium producing anti-Vibrio compounds.</title>
        <authorList>
            <person name="Handayani D.P."/>
            <person name="Isnansetyo A."/>
            <person name="Istiqomah I."/>
            <person name="Jumina J."/>
        </authorList>
    </citation>
    <scope>NUCLEOTIDE SEQUENCE</scope>
    <source>
        <strain evidence="4">STKMTI.2</strain>
    </source>
</reference>
<dbReference type="SUPFAM" id="SSF69304">
    <property type="entry name" value="Tricorn protease N-terminal domain"/>
    <property type="match status" value="2"/>
</dbReference>
<dbReference type="AlphaFoldDB" id="A0A975DED2"/>
<dbReference type="SUPFAM" id="SSF51556">
    <property type="entry name" value="Metallo-dependent hydrolases"/>
    <property type="match status" value="1"/>
</dbReference>
<evidence type="ECO:0000256" key="2">
    <source>
        <dbReference type="SAM" id="SignalP"/>
    </source>
</evidence>
<sequence>MKQLKSPLSAAIVAAIFGLSHGAFANTSTAADTQAVEKDTQAVEKDTKHWNVLNPPGERKTIKLDTNETTWSNLDVSPDGKHVVFDMLGDLYIIPISGGEAKALTSDMAWNIQPKFSPDGKKIAFISDRDGGDNLWIMDVDGSNLKQVSKEKNNIVHNPAWSPDGQYLAVKQGQVSGRTIPGGSIRMYHISGGKGVVVRERLHGAKSQKNIAEPAFSTDGNKIYYSVDATPGVRWEYNKNSLTPVFEIRSWDLTTGEEETVISGAGGAVRPTPSPDGKSIAFVKREDNGKEFISALYIKNLKSGIEHRIYSGLDRDLQETNGAHGNAPAFAYTPDGKALVFWAKGHFHKVDIDSKQVSSIAAHVVAEKQITPALRFAVDVAPDTFKVKLARWSQVSPDGDTALFQALGYLYTKDVKSGKVQRVTSQNDHFEFYPSFSRDGKYIVYTTWDDKALGSVRVVSARGGKGKVITQDPGHYITPSFSPDGKNVVYKKVTGGFLLNGDWSMEPGIYVADSKGKKNKRIIKAGDNPHFGKDSDRIFFSVQNGDTGLELKSVNLTGAEERSHFKGDYIFDYRVSPNGNYVAFIENFNTFVAPFTHTGKTLSINKGTTDFPVQQVSKYSGDFLNWTADSKAVTWAFGPTLYQRALTDTFEFLSDKELDKELTADGIDLSFEQKADKPSGVLALVGGKIVTMRDSETQQEIIENGVVLIKDNRIAAVGTQDEVSIPNGAETIDITGKTVVPGLIDVHAHGSYGSNQLQPEQNWNQFSNLSFGVTTIHDPSNDSNEVFSMSELARAGLTVAPRIYSVGRILYAGEAPGYKTPIDNLADAEFHVKRLKDAGAISVKSYNHPRRETRQQVLEAARNMEIMVVPEGGAKFQHNMNMIVDGHTGVEHALPIPHIYSDVKQMWGQTDVGFTPTFVVAYGGIKGEDYWYEHTNVWENKRLMSFVPEYVVKPMSIRPTKAPERHYNHFNVAQTAKQLRDEGVTVHIGAHGQREGLAAHWELWSMVQGGFSNWQALRDGTIDGARYLGMDKDLGTIETGKLADLAIIDGDVLNNIRDSEKVAYTVINGRIYDAASMNEVGSHAKKRQPFFFEGKNQTQMHPATAAYMEEKAHKYHWKH</sequence>
<dbReference type="InterPro" id="IPR006680">
    <property type="entry name" value="Amidohydro-rel"/>
</dbReference>
<dbReference type="PANTHER" id="PTHR36842:SF1">
    <property type="entry name" value="PROTEIN TOLB"/>
    <property type="match status" value="1"/>
</dbReference>
<dbReference type="InterPro" id="IPR011659">
    <property type="entry name" value="WD40"/>
</dbReference>
<evidence type="ECO:0000256" key="1">
    <source>
        <dbReference type="ARBA" id="ARBA00009820"/>
    </source>
</evidence>
<dbReference type="SUPFAM" id="SSF51338">
    <property type="entry name" value="Composite domain of metallo-dependent hydrolases"/>
    <property type="match status" value="1"/>
</dbReference>
<name>A0A975DED2_9GAMM</name>
<feature type="signal peptide" evidence="2">
    <location>
        <begin position="1"/>
        <end position="25"/>
    </location>
</feature>
<dbReference type="InterPro" id="IPR011042">
    <property type="entry name" value="6-blade_b-propeller_TolB-like"/>
</dbReference>
<protein>
    <submittedName>
        <fullName evidence="4">PD40 domain-containing protein</fullName>
    </submittedName>
</protein>
<dbReference type="KEGG" id="pxi:J5O05_09180"/>
<keyword evidence="2" id="KW-0732">Signal</keyword>
<proteinExistence type="inferred from homology"/>
<comment type="similarity">
    <text evidence="1">Belongs to the TolB family.</text>
</comment>
<dbReference type="Pfam" id="PF26549">
    <property type="entry name" value="Tricorn_N"/>
    <property type="match status" value="1"/>
</dbReference>
<dbReference type="InterPro" id="IPR011059">
    <property type="entry name" value="Metal-dep_hydrolase_composite"/>
</dbReference>
<dbReference type="EMBL" id="CP072133">
    <property type="protein sequence ID" value="QTH70217.1"/>
    <property type="molecule type" value="Genomic_DNA"/>
</dbReference>
<evidence type="ECO:0000313" key="5">
    <source>
        <dbReference type="Proteomes" id="UP000664904"/>
    </source>
</evidence>